<dbReference type="PATRIC" id="fig|123899.6.peg.3352"/>
<dbReference type="EMBL" id="LT546645">
    <property type="protein sequence ID" value="SAI72662.1"/>
    <property type="molecule type" value="Genomic_DNA"/>
</dbReference>
<dbReference type="RefSeq" id="WP_025516054.1">
    <property type="nucleotide sequence ID" value="NZ_CP016340.1"/>
</dbReference>
<evidence type="ECO:0000313" key="2">
    <source>
        <dbReference type="EMBL" id="SAI72662.1"/>
    </source>
</evidence>
<keyword evidence="3" id="KW-1185">Reference proteome</keyword>
<protein>
    <submittedName>
        <fullName evidence="2">Uncharacterized protein</fullName>
    </submittedName>
</protein>
<evidence type="ECO:0000256" key="1">
    <source>
        <dbReference type="SAM" id="MobiDB-lite"/>
    </source>
</evidence>
<accession>A0A157JZM8</accession>
<dbReference type="AlphaFoldDB" id="A0A157JZM8"/>
<name>A0A157JZM8_9BORD</name>
<dbReference type="GeneID" id="56589408"/>
<dbReference type="STRING" id="123899.SAMEA3906487_03354"/>
<sequence>MSTRSDRPVACGHDSASFAGDAPDDAVRGVSINAKLLPPTSPVVVPNFPPKLPVKTAAGMNEAAANPLPRADEQTESNWADGAQAQPWARNARSSLL</sequence>
<reference evidence="2 3" key="1">
    <citation type="submission" date="2016-04" db="EMBL/GenBank/DDBJ databases">
        <authorList>
            <consortium name="Pathogen Informatics"/>
        </authorList>
    </citation>
    <scope>NUCLEOTIDE SEQUENCE [LARGE SCALE GENOMIC DNA]</scope>
    <source>
        <strain evidence="2 3">H044680328</strain>
    </source>
</reference>
<dbReference type="Proteomes" id="UP000076825">
    <property type="component" value="Chromosome 1"/>
</dbReference>
<proteinExistence type="predicted"/>
<organism evidence="2 3">
    <name type="scientific">Bordetella trematum</name>
    <dbReference type="NCBI Taxonomy" id="123899"/>
    <lineage>
        <taxon>Bacteria</taxon>
        <taxon>Pseudomonadati</taxon>
        <taxon>Pseudomonadota</taxon>
        <taxon>Betaproteobacteria</taxon>
        <taxon>Burkholderiales</taxon>
        <taxon>Alcaligenaceae</taxon>
        <taxon>Bordetella</taxon>
    </lineage>
</organism>
<evidence type="ECO:0000313" key="3">
    <source>
        <dbReference type="Proteomes" id="UP000076825"/>
    </source>
</evidence>
<dbReference type="OrthoDB" id="8657529at2"/>
<feature type="region of interest" description="Disordered" evidence="1">
    <location>
        <begin position="60"/>
        <end position="97"/>
    </location>
</feature>
<dbReference type="KEGG" id="btrm:SAMEA390648703354"/>
<gene>
    <name evidence="2" type="ORF">SAMEA3906487_03354</name>
</gene>
<feature type="region of interest" description="Disordered" evidence="1">
    <location>
        <begin position="1"/>
        <end position="24"/>
    </location>
</feature>